<feature type="transmembrane region" description="Helical" evidence="1">
    <location>
        <begin position="46"/>
        <end position="66"/>
    </location>
</feature>
<dbReference type="PANTHER" id="PTHR35394:SF5">
    <property type="entry name" value="DUF3176 DOMAIN-CONTAINING PROTEIN"/>
    <property type="match status" value="1"/>
</dbReference>
<reference evidence="2 3" key="1">
    <citation type="submission" date="2023-08" db="EMBL/GenBank/DDBJ databases">
        <title>Black Yeasts Isolated from many extreme environments.</title>
        <authorList>
            <person name="Coleine C."/>
            <person name="Stajich J.E."/>
            <person name="Selbmann L."/>
        </authorList>
    </citation>
    <scope>NUCLEOTIDE SEQUENCE [LARGE SCALE GENOMIC DNA]</scope>
    <source>
        <strain evidence="2 3">CCFEE 6328</strain>
    </source>
</reference>
<keyword evidence="1" id="KW-0472">Membrane</keyword>
<protein>
    <recommendedName>
        <fullName evidence="4">Carboxylic ester hydrolase</fullName>
    </recommendedName>
</protein>
<proteinExistence type="predicted"/>
<name>A0ABR0IVS0_9EURO</name>
<dbReference type="PANTHER" id="PTHR35394">
    <property type="entry name" value="DUF3176 DOMAIN-CONTAINING PROTEIN"/>
    <property type="match status" value="1"/>
</dbReference>
<gene>
    <name evidence="2" type="ORF">LTR69_010882</name>
</gene>
<evidence type="ECO:0000256" key="1">
    <source>
        <dbReference type="SAM" id="Phobius"/>
    </source>
</evidence>
<dbReference type="Pfam" id="PF11374">
    <property type="entry name" value="DUF3176"/>
    <property type="match status" value="1"/>
</dbReference>
<dbReference type="InterPro" id="IPR021514">
    <property type="entry name" value="DUF3176"/>
</dbReference>
<keyword evidence="1" id="KW-0812">Transmembrane</keyword>
<evidence type="ECO:0008006" key="4">
    <source>
        <dbReference type="Google" id="ProtNLM"/>
    </source>
</evidence>
<dbReference type="EMBL" id="JAVRRF010000042">
    <property type="protein sequence ID" value="KAK5049698.1"/>
    <property type="molecule type" value="Genomic_DNA"/>
</dbReference>
<keyword evidence="1" id="KW-1133">Transmembrane helix</keyword>
<keyword evidence="3" id="KW-1185">Reference proteome</keyword>
<comment type="caution">
    <text evidence="2">The sequence shown here is derived from an EMBL/GenBank/DDBJ whole genome shotgun (WGS) entry which is preliminary data.</text>
</comment>
<accession>A0ABR0IVS0</accession>
<feature type="transmembrane region" description="Helical" evidence="1">
    <location>
        <begin position="515"/>
        <end position="535"/>
    </location>
</feature>
<evidence type="ECO:0000313" key="2">
    <source>
        <dbReference type="EMBL" id="KAK5049698.1"/>
    </source>
</evidence>
<organism evidence="2 3">
    <name type="scientific">Exophiala sideris</name>
    <dbReference type="NCBI Taxonomy" id="1016849"/>
    <lineage>
        <taxon>Eukaryota</taxon>
        <taxon>Fungi</taxon>
        <taxon>Dikarya</taxon>
        <taxon>Ascomycota</taxon>
        <taxon>Pezizomycotina</taxon>
        <taxon>Eurotiomycetes</taxon>
        <taxon>Chaetothyriomycetidae</taxon>
        <taxon>Chaetothyriales</taxon>
        <taxon>Herpotrichiellaceae</taxon>
        <taxon>Exophiala</taxon>
    </lineage>
</organism>
<sequence>MTGLTSAVASVTEGGRSLSSRKGRFRISREDQGQHWRAVSSFKVEIFGASLAVIALMAIVVTLTIHQGRPLPQWPHMISINALIAIFTGVFRFSLLIPVAEGISRLKWLWFRQPQPLGDLERFDAASRGPWGSLKLVFRLRARQLATLGAFITVLSIGIDPFSQQILHYYDCNVLDAGSIALIPTSNFYTLGFEQDIDYQLPDASMTGVLYLGLIDPPANSSAGINADCVSGNCTFPQSSGASYSSIAMCSQCTDISSSIRNNSYGEGAEWYYTLPSGCEVGPFFGANGLGTVLNTMYVIKDSDSTNSSLFSFETLMTPDNSYMTASAFSCSLYPCVNTYAGNISNGILDERLVSSQRMSFYGSDGIFWFSSAMDRTLRNGTWSHCESSPAPMSPTNLCSRVGFTPYSSTSSERECWPNDCVWTLGLIPTGGIPNILDGLFDNQNVSYFGNVPQGPIWMLNLWNTGAGDLQHIQNTTAGLANAITAIMRQQGDNSSAGLVTGTVQALQTCIGVQWAWLSFPAAMLLLSIVFFLTATSKVSLSSMRNVWRSSSLTLLFHGLSKDVLLKDMDDGVSLEDAAYHVKGRLECLGDELAFTKVGAVDERSFEYEEDRFRNHI</sequence>
<dbReference type="Proteomes" id="UP001345691">
    <property type="component" value="Unassembled WGS sequence"/>
</dbReference>
<feature type="transmembrane region" description="Helical" evidence="1">
    <location>
        <begin position="78"/>
        <end position="100"/>
    </location>
</feature>
<evidence type="ECO:0000313" key="3">
    <source>
        <dbReference type="Proteomes" id="UP001345691"/>
    </source>
</evidence>